<feature type="chain" id="PRO_5003167869" evidence="2">
    <location>
        <begin position="23"/>
        <end position="643"/>
    </location>
</feature>
<organism evidence="4 5">
    <name type="scientific">Aminomonas paucivorans DSM 12260</name>
    <dbReference type="NCBI Taxonomy" id="584708"/>
    <lineage>
        <taxon>Bacteria</taxon>
        <taxon>Thermotogati</taxon>
        <taxon>Synergistota</taxon>
        <taxon>Synergistia</taxon>
        <taxon>Synergistales</taxon>
        <taxon>Synergistaceae</taxon>
        <taxon>Aminomonas</taxon>
    </lineage>
</organism>
<keyword evidence="1" id="KW-0472">Membrane</keyword>
<dbReference type="eggNOG" id="COG1680">
    <property type="taxonomic scope" value="Bacteria"/>
</dbReference>
<dbReference type="PANTHER" id="PTHR46825:SF9">
    <property type="entry name" value="BETA-LACTAMASE-RELATED DOMAIN-CONTAINING PROTEIN"/>
    <property type="match status" value="1"/>
</dbReference>
<keyword evidence="2" id="KW-0732">Signal</keyword>
<evidence type="ECO:0000313" key="5">
    <source>
        <dbReference type="Proteomes" id="UP000005096"/>
    </source>
</evidence>
<proteinExistence type="predicted"/>
<dbReference type="Gene3D" id="3.40.710.10">
    <property type="entry name" value="DD-peptidase/beta-lactamase superfamily"/>
    <property type="match status" value="1"/>
</dbReference>
<keyword evidence="1" id="KW-0812">Transmembrane</keyword>
<evidence type="ECO:0000256" key="2">
    <source>
        <dbReference type="SAM" id="SignalP"/>
    </source>
</evidence>
<reference evidence="4 5" key="1">
    <citation type="journal article" date="2010" name="Stand. Genomic Sci.">
        <title>Non-contiguous finished genome sequence of Aminomonas paucivorans type strain (GLU-3).</title>
        <authorList>
            <person name="Pitluck S."/>
            <person name="Yasawong M."/>
            <person name="Held B."/>
            <person name="Lapidus A."/>
            <person name="Nolan M."/>
            <person name="Copeland A."/>
            <person name="Lucas S."/>
            <person name="Del Rio T.G."/>
            <person name="Tice H."/>
            <person name="Cheng J.F."/>
            <person name="Chertkov O."/>
            <person name="Goodwin L."/>
            <person name="Tapia R."/>
            <person name="Han C."/>
            <person name="Liolios K."/>
            <person name="Ivanova N."/>
            <person name="Mavromatis K."/>
            <person name="Ovchinnikova G."/>
            <person name="Pati A."/>
            <person name="Chen A."/>
            <person name="Palaniappan K."/>
            <person name="Land M."/>
            <person name="Hauser L."/>
            <person name="Chang Y.J."/>
            <person name="Jeffries C.D."/>
            <person name="Pukall R."/>
            <person name="Spring S."/>
            <person name="Rohde M."/>
            <person name="Sikorski J."/>
            <person name="Goker M."/>
            <person name="Woyke T."/>
            <person name="Bristow J."/>
            <person name="Eisen J.A."/>
            <person name="Markowitz V."/>
            <person name="Hugenholtz P."/>
            <person name="Kyrpides N.C."/>
            <person name="Klenk H.P."/>
        </authorList>
    </citation>
    <scope>NUCLEOTIDE SEQUENCE [LARGE SCALE GENOMIC DNA]</scope>
    <source>
        <strain evidence="4 5">DSM 12260</strain>
    </source>
</reference>
<gene>
    <name evidence="4" type="ORF">Apau_0519</name>
</gene>
<dbReference type="SUPFAM" id="SSF56601">
    <property type="entry name" value="beta-lactamase/transpeptidase-like"/>
    <property type="match status" value="1"/>
</dbReference>
<dbReference type="AlphaFoldDB" id="E3D021"/>
<feature type="transmembrane region" description="Helical" evidence="1">
    <location>
        <begin position="507"/>
        <end position="524"/>
    </location>
</feature>
<evidence type="ECO:0000256" key="1">
    <source>
        <dbReference type="SAM" id="Phobius"/>
    </source>
</evidence>
<dbReference type="Proteomes" id="UP000005096">
    <property type="component" value="Chromosome"/>
</dbReference>
<dbReference type="STRING" id="584708.Apau_0519"/>
<name>E3D021_9BACT</name>
<feature type="transmembrane region" description="Helical" evidence="1">
    <location>
        <begin position="545"/>
        <end position="566"/>
    </location>
</feature>
<dbReference type="EMBL" id="CM001022">
    <property type="protein sequence ID" value="EFQ22953.1"/>
    <property type="molecule type" value="Genomic_DNA"/>
</dbReference>
<dbReference type="PaxDb" id="584708-Apau_0519"/>
<keyword evidence="5" id="KW-1185">Reference proteome</keyword>
<dbReference type="Pfam" id="PF00144">
    <property type="entry name" value="Beta-lactamase"/>
    <property type="match status" value="1"/>
</dbReference>
<feature type="domain" description="Beta-lactamase-related" evidence="3">
    <location>
        <begin position="58"/>
        <end position="367"/>
    </location>
</feature>
<accession>E3D021</accession>
<dbReference type="InterPro" id="IPR001466">
    <property type="entry name" value="Beta-lactam-related"/>
</dbReference>
<dbReference type="PANTHER" id="PTHR46825">
    <property type="entry name" value="D-ALANYL-D-ALANINE-CARBOXYPEPTIDASE/ENDOPEPTIDASE AMPH"/>
    <property type="match status" value="1"/>
</dbReference>
<sequence length="643" mass="71351">MARRIPLWLLLTLLLCALPAQGAPRTPRAVPEEKASPTLKDPRDLGAFVDGFFASHRSSWGVPGAVFVAVADGKVMLARGYGQADLETGRPVDPERTVFRAASVSKVFTALATLQLAADRRLALSDDVNARLRRFKVPATFPEPVRLVHLLTHTGGFDDRWIGSTAPDGIAELDFAKALPALMPARVFPPGTVYSYSNFGVALAGAVVESVARRAFSSVVRDRILLPLGMTRSGFVLDEEMERHLATGYYTDGPEPYPVTYEYYQDAPAISFNTTGEDMGRFLLALTGEGLLGNRRVLPASCVRELLRRHYGDHPRLDGSALGFYERTVNGLRGVEHAGDVDGFSSLLFLVPEKRFGFFYAANTDDADLRDSLVHALMDRYFPRVRPSPPPPPGRILPWEIPLAGAYRHNRYARSTMEKAYMMLEDPLEVRILEDGRGELSFPAEWNQAPSRWVPLEPGLFVSEEDEGHLAFRTDGEGKATHLFLRDSYGSYEPIPRWETAPWQRRFLGTFLLLGVGALGMTGLRWRTRGRTRWYEDPTGLPPGVWGLAGLFWVLQGGFLLALWLADRNLGTLLGYGLPLWVKGLFLLPFAAGFLLGAAVWRGCRSLGAPGPSWEKGLLFGELLGGVGFYFFLNQWNLLGFWF</sequence>
<keyword evidence="1" id="KW-1133">Transmembrane helix</keyword>
<dbReference type="InterPro" id="IPR012338">
    <property type="entry name" value="Beta-lactam/transpept-like"/>
</dbReference>
<dbReference type="InterPro" id="IPR050491">
    <property type="entry name" value="AmpC-like"/>
</dbReference>
<feature type="transmembrane region" description="Helical" evidence="1">
    <location>
        <begin position="578"/>
        <end position="601"/>
    </location>
</feature>
<protein>
    <submittedName>
        <fullName evidence="4">Beta-lactamase</fullName>
    </submittedName>
</protein>
<feature type="signal peptide" evidence="2">
    <location>
        <begin position="1"/>
        <end position="22"/>
    </location>
</feature>
<dbReference type="HOGENOM" id="CLU_022757_1_0_0"/>
<dbReference type="OrthoDB" id="846150at2"/>
<feature type="transmembrane region" description="Helical" evidence="1">
    <location>
        <begin position="613"/>
        <end position="633"/>
    </location>
</feature>
<evidence type="ECO:0000313" key="4">
    <source>
        <dbReference type="EMBL" id="EFQ22953.1"/>
    </source>
</evidence>
<evidence type="ECO:0000259" key="3">
    <source>
        <dbReference type="Pfam" id="PF00144"/>
    </source>
</evidence>